<dbReference type="EMBL" id="AACCXK010000003">
    <property type="protein sequence ID" value="EAK0452527.1"/>
    <property type="molecule type" value="Genomic_DNA"/>
</dbReference>
<dbReference type="EMBL" id="AACCXM010000003">
    <property type="protein sequence ID" value="EAK0468804.1"/>
    <property type="molecule type" value="Genomic_DNA"/>
</dbReference>
<dbReference type="NCBIfam" id="TIGR00095">
    <property type="entry name" value="16S rRNA (guanine(966)-N(2))-methyltransferase RsmD"/>
    <property type="match status" value="1"/>
</dbReference>
<evidence type="ECO:0000313" key="5">
    <source>
        <dbReference type="EMBL" id="EAK0452527.1"/>
    </source>
</evidence>
<organism evidence="6">
    <name type="scientific">Campylobacter fetus</name>
    <dbReference type="NCBI Taxonomy" id="196"/>
    <lineage>
        <taxon>Bacteria</taxon>
        <taxon>Pseudomonadati</taxon>
        <taxon>Campylobacterota</taxon>
        <taxon>Epsilonproteobacteria</taxon>
        <taxon>Campylobacterales</taxon>
        <taxon>Campylobacteraceae</taxon>
        <taxon>Campylobacter</taxon>
    </lineage>
</organism>
<dbReference type="SUPFAM" id="SSF53335">
    <property type="entry name" value="S-adenosyl-L-methionine-dependent methyltransferases"/>
    <property type="match status" value="1"/>
</dbReference>
<gene>
    <name evidence="6" type="primary">rsmD</name>
    <name evidence="5" type="ORF">AAH17_02465</name>
    <name evidence="6" type="ORF">AAH24_05420</name>
    <name evidence="3" type="ORF">BVH53_05800</name>
    <name evidence="4" type="ORF">CX802_00620</name>
</gene>
<sequence length="193" mass="21690">MNMKSSLTTTISSGRFKGKKLFLPSLNTTRSTKSIVKESFFSAARQDIVGKVFIEVFGGSALMAAEALSNYAAKAYAVELDRDSYKFTKKNIDNLNDQNILAINADTFKITPQIVNENDDIVLYIDPPFDIRDGFGGIYERVWDMISALDKSKIFLIVLEHISTYNSPDSCAGFSKFKSRKFGKTTLSYYKQH</sequence>
<evidence type="ECO:0000313" key="6">
    <source>
        <dbReference type="EMBL" id="EAK0468804.1"/>
    </source>
</evidence>
<dbReference type="PANTHER" id="PTHR43542">
    <property type="entry name" value="METHYLTRANSFERASE"/>
    <property type="match status" value="1"/>
</dbReference>
<name>A0A5L4XJX1_CAMFE</name>
<dbReference type="CDD" id="cd02440">
    <property type="entry name" value="AdoMet_MTases"/>
    <property type="match status" value="1"/>
</dbReference>
<dbReference type="Proteomes" id="UP000557842">
    <property type="component" value="Unassembled WGS sequence"/>
</dbReference>
<dbReference type="EC" id="2.1.1.171" evidence="6"/>
<evidence type="ECO:0000313" key="8">
    <source>
        <dbReference type="Proteomes" id="UP000557842"/>
    </source>
</evidence>
<reference evidence="6 8" key="1">
    <citation type="submission" date="2018-05" db="EMBL/GenBank/DDBJ databases">
        <authorList>
            <consortium name="PulseNet: The National Subtyping Network for Foodborne Disease Surveillance"/>
            <person name="Tarr C.L."/>
            <person name="Trees E."/>
            <person name="Katz L.S."/>
            <person name="Carleton-Romer H.A."/>
            <person name="Stroika S."/>
            <person name="Kucerova Z."/>
            <person name="Roache K.F."/>
            <person name="Sabol A.L."/>
            <person name="Besser J."/>
            <person name="Gerner-Smidt P."/>
        </authorList>
    </citation>
    <scope>NUCLEOTIDE SEQUENCE</scope>
    <source>
        <strain evidence="5">2014D-0197</strain>
        <strain evidence="3 8">2016D-0221</strain>
        <strain evidence="6">D4313</strain>
        <strain evidence="4 7">PNUSAC001503</strain>
    </source>
</reference>
<keyword evidence="1 6" id="KW-0489">Methyltransferase</keyword>
<dbReference type="GO" id="GO:0052913">
    <property type="term" value="F:16S rRNA (guanine(966)-N(2))-methyltransferase activity"/>
    <property type="evidence" value="ECO:0007669"/>
    <property type="project" value="UniProtKB-EC"/>
</dbReference>
<dbReference type="OMA" id="FSIREGM"/>
<comment type="caution">
    <text evidence="6">The sequence shown here is derived from an EMBL/GenBank/DDBJ whole genome shotgun (WGS) entry which is preliminary data.</text>
</comment>
<dbReference type="PANTHER" id="PTHR43542:SF1">
    <property type="entry name" value="METHYLTRANSFERASE"/>
    <property type="match status" value="1"/>
</dbReference>
<dbReference type="InterPro" id="IPR029063">
    <property type="entry name" value="SAM-dependent_MTases_sf"/>
</dbReference>
<dbReference type="PIRSF" id="PIRSF004553">
    <property type="entry name" value="CHP00095"/>
    <property type="match status" value="1"/>
</dbReference>
<keyword evidence="7" id="KW-1185">Reference proteome</keyword>
<evidence type="ECO:0000313" key="7">
    <source>
        <dbReference type="Proteomes" id="UP000535509"/>
    </source>
</evidence>
<protein>
    <submittedName>
        <fullName evidence="6">16S rRNA (Guanine(966)-N(2))-methyltransferase RsmD</fullName>
        <ecNumber evidence="6">2.1.1.171</ecNumber>
    </submittedName>
</protein>
<keyword evidence="2 6" id="KW-0808">Transferase</keyword>
<evidence type="ECO:0000313" key="3">
    <source>
        <dbReference type="EMBL" id="EAI5408210.1"/>
    </source>
</evidence>
<dbReference type="AlphaFoldDB" id="A0A5L4XJX1"/>
<dbReference type="EMBL" id="AABTCC010000001">
    <property type="protein sequence ID" value="EAI8858351.1"/>
    <property type="molecule type" value="Genomic_DNA"/>
</dbReference>
<accession>A0A5L4XJX1</accession>
<evidence type="ECO:0000313" key="4">
    <source>
        <dbReference type="EMBL" id="EAI8858351.1"/>
    </source>
</evidence>
<dbReference type="Pfam" id="PF03602">
    <property type="entry name" value="Cons_hypoth95"/>
    <property type="match status" value="1"/>
</dbReference>
<evidence type="ECO:0000256" key="1">
    <source>
        <dbReference type="ARBA" id="ARBA00022603"/>
    </source>
</evidence>
<evidence type="ECO:0000256" key="2">
    <source>
        <dbReference type="ARBA" id="ARBA00022679"/>
    </source>
</evidence>
<dbReference type="InterPro" id="IPR004398">
    <property type="entry name" value="RNA_MeTrfase_RsmD"/>
</dbReference>
<dbReference type="Gene3D" id="3.40.50.150">
    <property type="entry name" value="Vaccinia Virus protein VP39"/>
    <property type="match status" value="1"/>
</dbReference>
<dbReference type="EMBL" id="AABQDW010000009">
    <property type="protein sequence ID" value="EAI5408210.1"/>
    <property type="molecule type" value="Genomic_DNA"/>
</dbReference>
<proteinExistence type="predicted"/>
<dbReference type="Proteomes" id="UP000535509">
    <property type="component" value="Unassembled WGS sequence"/>
</dbReference>